<reference evidence="2" key="1">
    <citation type="journal article" date="2022" name="Plant J.">
        <title>Strategies of tolerance reflected in two North American maple genomes.</title>
        <authorList>
            <person name="McEvoy S.L."/>
            <person name="Sezen U.U."/>
            <person name="Trouern-Trend A."/>
            <person name="McMahon S.M."/>
            <person name="Schaberg P.G."/>
            <person name="Yang J."/>
            <person name="Wegrzyn J.L."/>
            <person name="Swenson N.G."/>
        </authorList>
    </citation>
    <scope>NUCLEOTIDE SEQUENCE</scope>
    <source>
        <strain evidence="2">91603</strain>
    </source>
</reference>
<proteinExistence type="predicted"/>
<feature type="compositionally biased region" description="Pro residues" evidence="1">
    <location>
        <begin position="27"/>
        <end position="36"/>
    </location>
</feature>
<dbReference type="EMBL" id="JAJSOW010000103">
    <property type="protein sequence ID" value="KAI9174706.1"/>
    <property type="molecule type" value="Genomic_DNA"/>
</dbReference>
<keyword evidence="3" id="KW-1185">Reference proteome</keyword>
<name>A0AAD5IRV6_ACENE</name>
<protein>
    <submittedName>
        <fullName evidence="2">Uncharacterized protein</fullName>
    </submittedName>
</protein>
<comment type="caution">
    <text evidence="2">The sequence shown here is derived from an EMBL/GenBank/DDBJ whole genome shotgun (WGS) entry which is preliminary data.</text>
</comment>
<evidence type="ECO:0000256" key="1">
    <source>
        <dbReference type="SAM" id="MobiDB-lite"/>
    </source>
</evidence>
<feature type="region of interest" description="Disordered" evidence="1">
    <location>
        <begin position="12"/>
        <end position="122"/>
    </location>
</feature>
<evidence type="ECO:0000313" key="3">
    <source>
        <dbReference type="Proteomes" id="UP001064489"/>
    </source>
</evidence>
<sequence length="122" mass="12693">MLTDLVVFATTPFMTPSSAHPVVPFTSSPPPPPSPVLPATSADSLLGPGLPTAPSPSTPDSTPPIADQPKEATIPVSESLPQQEGRVGEGADLMDATPASNKEVETPGYDRGSRRWRKSSFS</sequence>
<dbReference type="AlphaFoldDB" id="A0AAD5IRV6"/>
<dbReference type="Proteomes" id="UP001064489">
    <property type="component" value="Chromosome 8"/>
</dbReference>
<organism evidence="2 3">
    <name type="scientific">Acer negundo</name>
    <name type="common">Box elder</name>
    <dbReference type="NCBI Taxonomy" id="4023"/>
    <lineage>
        <taxon>Eukaryota</taxon>
        <taxon>Viridiplantae</taxon>
        <taxon>Streptophyta</taxon>
        <taxon>Embryophyta</taxon>
        <taxon>Tracheophyta</taxon>
        <taxon>Spermatophyta</taxon>
        <taxon>Magnoliopsida</taxon>
        <taxon>eudicotyledons</taxon>
        <taxon>Gunneridae</taxon>
        <taxon>Pentapetalae</taxon>
        <taxon>rosids</taxon>
        <taxon>malvids</taxon>
        <taxon>Sapindales</taxon>
        <taxon>Sapindaceae</taxon>
        <taxon>Hippocastanoideae</taxon>
        <taxon>Acereae</taxon>
        <taxon>Acer</taxon>
    </lineage>
</organism>
<accession>A0AAD5IRV6</accession>
<evidence type="ECO:0000313" key="2">
    <source>
        <dbReference type="EMBL" id="KAI9174706.1"/>
    </source>
</evidence>
<gene>
    <name evidence="2" type="ORF">LWI28_021639</name>
</gene>
<reference evidence="2" key="2">
    <citation type="submission" date="2023-02" db="EMBL/GenBank/DDBJ databases">
        <authorList>
            <person name="Swenson N.G."/>
            <person name="Wegrzyn J.L."/>
            <person name="Mcevoy S.L."/>
        </authorList>
    </citation>
    <scope>NUCLEOTIDE SEQUENCE</scope>
    <source>
        <strain evidence="2">91603</strain>
        <tissue evidence="2">Leaf</tissue>
    </source>
</reference>